<dbReference type="RefSeq" id="WP_183948621.1">
    <property type="nucleotide sequence ID" value="NZ_JACHHX010000012.1"/>
</dbReference>
<dbReference type="Gene3D" id="3.55.30.10">
    <property type="entry name" value="Hsp33 domain"/>
    <property type="match status" value="1"/>
</dbReference>
<evidence type="ECO:0000313" key="7">
    <source>
        <dbReference type="Proteomes" id="UP000519004"/>
    </source>
</evidence>
<dbReference type="InterPro" id="IPR016153">
    <property type="entry name" value="Heat_shock_Hsp33_N"/>
</dbReference>
<name>A0A7W7Y0Q4_9GAMM</name>
<keyword evidence="7" id="KW-1185">Reference proteome</keyword>
<dbReference type="Gene3D" id="1.10.287.480">
    <property type="entry name" value="helix hairpin bin"/>
    <property type="match status" value="1"/>
</dbReference>
<keyword evidence="5" id="KW-0676">Redox-active center</keyword>
<organism evidence="6 7">
    <name type="scientific">Rehaibacterium terrae</name>
    <dbReference type="NCBI Taxonomy" id="1341696"/>
    <lineage>
        <taxon>Bacteria</taxon>
        <taxon>Pseudomonadati</taxon>
        <taxon>Pseudomonadota</taxon>
        <taxon>Gammaproteobacteria</taxon>
        <taxon>Lysobacterales</taxon>
        <taxon>Lysobacteraceae</taxon>
        <taxon>Rehaibacterium</taxon>
    </lineage>
</organism>
<dbReference type="InterPro" id="IPR000397">
    <property type="entry name" value="Heat_shock_Hsp33"/>
</dbReference>
<dbReference type="EMBL" id="JACHHX010000012">
    <property type="protein sequence ID" value="MBB5015952.1"/>
    <property type="molecule type" value="Genomic_DNA"/>
</dbReference>
<dbReference type="GO" id="GO:0044183">
    <property type="term" value="F:protein folding chaperone"/>
    <property type="evidence" value="ECO:0007669"/>
    <property type="project" value="TreeGrafter"/>
</dbReference>
<dbReference type="InterPro" id="IPR016154">
    <property type="entry name" value="Heat_shock_Hsp33_C"/>
</dbReference>
<evidence type="ECO:0000256" key="4">
    <source>
        <dbReference type="ARBA" id="ARBA00023186"/>
    </source>
</evidence>
<evidence type="ECO:0000313" key="6">
    <source>
        <dbReference type="EMBL" id="MBB5015952.1"/>
    </source>
</evidence>
<sequence length="296" mass="32074">MTGRNDRDALTRFLLERSGVRGVIVRLSDTWASIRDRADYPPEIAARLGETCAAAGLLTGHVKVDGRLSVQLRGTGALNTLFAECTRTGQLRGLARFNAPTPSPLTPRHFGPGSLLAITIENHPAGSHEPVRYQGLVGLDADTLAEAFEGYFAQSEQLPTRLALAVHGDVAAGMMLQLLPETQGDADGWDRACALFDTLTPAELCALPVETLLWQLFHEEGVRLLGASPLDFGCSCSRERVAAMLRSLGHDEAMATAAGGMAEITCEFCNRRYDFDRVDIEQLFTPPTGRAPDRLQ</sequence>
<dbReference type="Proteomes" id="UP000519004">
    <property type="component" value="Unassembled WGS sequence"/>
</dbReference>
<dbReference type="Gene3D" id="3.90.1280.10">
    <property type="entry name" value="HSP33 redox switch-like"/>
    <property type="match status" value="1"/>
</dbReference>
<proteinExistence type="predicted"/>
<keyword evidence="3" id="KW-1015">Disulfide bond</keyword>
<accession>A0A7W7Y0Q4</accession>
<keyword evidence="4" id="KW-0143">Chaperone</keyword>
<dbReference type="GO" id="GO:0005737">
    <property type="term" value="C:cytoplasm"/>
    <property type="evidence" value="ECO:0007669"/>
    <property type="project" value="InterPro"/>
</dbReference>
<dbReference type="Pfam" id="PF01430">
    <property type="entry name" value="HSP33"/>
    <property type="match status" value="1"/>
</dbReference>
<keyword evidence="1" id="KW-0963">Cytoplasm</keyword>
<dbReference type="InterPro" id="IPR023212">
    <property type="entry name" value="Hsp33_helix_hairpin_bin_dom_sf"/>
</dbReference>
<reference evidence="6 7" key="1">
    <citation type="submission" date="2020-08" db="EMBL/GenBank/DDBJ databases">
        <title>Genomic Encyclopedia of Type Strains, Phase IV (KMG-IV): sequencing the most valuable type-strain genomes for metagenomic binning, comparative biology and taxonomic classification.</title>
        <authorList>
            <person name="Goeker M."/>
        </authorList>
    </citation>
    <scope>NUCLEOTIDE SEQUENCE [LARGE SCALE GENOMIC DNA]</scope>
    <source>
        <strain evidence="6 7">DSM 25897</strain>
    </source>
</reference>
<dbReference type="PANTHER" id="PTHR30111:SF1">
    <property type="entry name" value="33 KDA CHAPERONIN"/>
    <property type="match status" value="1"/>
</dbReference>
<dbReference type="PIRSF" id="PIRSF005261">
    <property type="entry name" value="Heat_shock_Hsp33"/>
    <property type="match status" value="1"/>
</dbReference>
<dbReference type="AlphaFoldDB" id="A0A7W7Y0Q4"/>
<evidence type="ECO:0000256" key="5">
    <source>
        <dbReference type="ARBA" id="ARBA00023284"/>
    </source>
</evidence>
<dbReference type="SUPFAM" id="SSF64397">
    <property type="entry name" value="Hsp33 domain"/>
    <property type="match status" value="1"/>
</dbReference>
<dbReference type="CDD" id="cd00498">
    <property type="entry name" value="Hsp33"/>
    <property type="match status" value="1"/>
</dbReference>
<evidence type="ECO:0000256" key="1">
    <source>
        <dbReference type="ARBA" id="ARBA00022490"/>
    </source>
</evidence>
<protein>
    <submittedName>
        <fullName evidence="6">Molecular chaperone Hsp33</fullName>
    </submittedName>
</protein>
<keyword evidence="2" id="KW-0862">Zinc</keyword>
<dbReference type="GO" id="GO:0042026">
    <property type="term" value="P:protein refolding"/>
    <property type="evidence" value="ECO:0007669"/>
    <property type="project" value="TreeGrafter"/>
</dbReference>
<gene>
    <name evidence="6" type="ORF">HNQ58_001862</name>
</gene>
<dbReference type="GO" id="GO:0051082">
    <property type="term" value="F:unfolded protein binding"/>
    <property type="evidence" value="ECO:0007669"/>
    <property type="project" value="InterPro"/>
</dbReference>
<dbReference type="PANTHER" id="PTHR30111">
    <property type="entry name" value="33 KDA CHAPERONIN"/>
    <property type="match status" value="1"/>
</dbReference>
<dbReference type="SUPFAM" id="SSF118352">
    <property type="entry name" value="HSP33 redox switch-like"/>
    <property type="match status" value="1"/>
</dbReference>
<evidence type="ECO:0000256" key="3">
    <source>
        <dbReference type="ARBA" id="ARBA00023157"/>
    </source>
</evidence>
<evidence type="ECO:0000256" key="2">
    <source>
        <dbReference type="ARBA" id="ARBA00022833"/>
    </source>
</evidence>
<comment type="caution">
    <text evidence="6">The sequence shown here is derived from an EMBL/GenBank/DDBJ whole genome shotgun (WGS) entry which is preliminary data.</text>
</comment>